<dbReference type="EMBL" id="AYKW01000034">
    <property type="protein sequence ID" value="PIL27205.1"/>
    <property type="molecule type" value="Genomic_DNA"/>
</dbReference>
<name>A0A2G8S0C8_9APHY</name>
<keyword evidence="3" id="KW-1185">Reference proteome</keyword>
<evidence type="ECO:0000313" key="3">
    <source>
        <dbReference type="Proteomes" id="UP000230002"/>
    </source>
</evidence>
<evidence type="ECO:0000256" key="1">
    <source>
        <dbReference type="SAM" id="MobiDB-lite"/>
    </source>
</evidence>
<organism evidence="2 3">
    <name type="scientific">Ganoderma sinense ZZ0214-1</name>
    <dbReference type="NCBI Taxonomy" id="1077348"/>
    <lineage>
        <taxon>Eukaryota</taxon>
        <taxon>Fungi</taxon>
        <taxon>Dikarya</taxon>
        <taxon>Basidiomycota</taxon>
        <taxon>Agaricomycotina</taxon>
        <taxon>Agaricomycetes</taxon>
        <taxon>Polyporales</taxon>
        <taxon>Polyporaceae</taxon>
        <taxon>Ganoderma</taxon>
    </lineage>
</organism>
<feature type="region of interest" description="Disordered" evidence="1">
    <location>
        <begin position="102"/>
        <end position="133"/>
    </location>
</feature>
<gene>
    <name evidence="2" type="ORF">GSI_10349</name>
</gene>
<dbReference type="AlphaFoldDB" id="A0A2G8S0C8"/>
<sequence length="182" mass="19544">MPPAEMAASSAAFMLFRIRLATRTHHYIKGLAGPACDALLGLALGPTLTRSFQLLAEPSTLAPALLPPKLFPLVNKWRLVAANDRRCCLLCARLWSSRSTSSASTSEVGSERGENDAGNSTWRDSRAQPEARTRRRSLMALVLPSSRQQSWMRLAGLALALELEVKVEGGGGVGGPEDTACK</sequence>
<dbReference type="Proteomes" id="UP000230002">
    <property type="component" value="Unassembled WGS sequence"/>
</dbReference>
<reference evidence="2 3" key="1">
    <citation type="journal article" date="2015" name="Sci. Rep.">
        <title>Chromosome-level genome map provides insights into diverse defense mechanisms in the medicinal fungus Ganoderma sinense.</title>
        <authorList>
            <person name="Zhu Y."/>
            <person name="Xu J."/>
            <person name="Sun C."/>
            <person name="Zhou S."/>
            <person name="Xu H."/>
            <person name="Nelson D.R."/>
            <person name="Qian J."/>
            <person name="Song J."/>
            <person name="Luo H."/>
            <person name="Xiang L."/>
            <person name="Li Y."/>
            <person name="Xu Z."/>
            <person name="Ji A."/>
            <person name="Wang L."/>
            <person name="Lu S."/>
            <person name="Hayward A."/>
            <person name="Sun W."/>
            <person name="Li X."/>
            <person name="Schwartz D.C."/>
            <person name="Wang Y."/>
            <person name="Chen S."/>
        </authorList>
    </citation>
    <scope>NUCLEOTIDE SEQUENCE [LARGE SCALE GENOMIC DNA]</scope>
    <source>
        <strain evidence="2 3">ZZ0214-1</strain>
    </source>
</reference>
<feature type="compositionally biased region" description="Basic and acidic residues" evidence="1">
    <location>
        <begin position="123"/>
        <end position="132"/>
    </location>
</feature>
<accession>A0A2G8S0C8</accession>
<protein>
    <submittedName>
        <fullName evidence="2">Uncharacterized protein</fullName>
    </submittedName>
</protein>
<comment type="caution">
    <text evidence="2">The sequence shown here is derived from an EMBL/GenBank/DDBJ whole genome shotgun (WGS) entry which is preliminary data.</text>
</comment>
<evidence type="ECO:0000313" key="2">
    <source>
        <dbReference type="EMBL" id="PIL27205.1"/>
    </source>
</evidence>
<proteinExistence type="predicted"/>